<feature type="region of interest" description="Disordered" evidence="1">
    <location>
        <begin position="320"/>
        <end position="417"/>
    </location>
</feature>
<feature type="compositionally biased region" description="Basic and acidic residues" evidence="1">
    <location>
        <begin position="106"/>
        <end position="131"/>
    </location>
</feature>
<evidence type="ECO:0000313" key="2">
    <source>
        <dbReference type="EMBL" id="KAF9444905.1"/>
    </source>
</evidence>
<feature type="compositionally biased region" description="Pro residues" evidence="1">
    <location>
        <begin position="167"/>
        <end position="177"/>
    </location>
</feature>
<keyword evidence="3" id="KW-1185">Reference proteome</keyword>
<organism evidence="2 3">
    <name type="scientific">Macrolepiota fuliginosa MF-IS2</name>
    <dbReference type="NCBI Taxonomy" id="1400762"/>
    <lineage>
        <taxon>Eukaryota</taxon>
        <taxon>Fungi</taxon>
        <taxon>Dikarya</taxon>
        <taxon>Basidiomycota</taxon>
        <taxon>Agaricomycotina</taxon>
        <taxon>Agaricomycetes</taxon>
        <taxon>Agaricomycetidae</taxon>
        <taxon>Agaricales</taxon>
        <taxon>Agaricineae</taxon>
        <taxon>Agaricaceae</taxon>
        <taxon>Macrolepiota</taxon>
    </lineage>
</organism>
<comment type="caution">
    <text evidence="2">The sequence shown here is derived from an EMBL/GenBank/DDBJ whole genome shotgun (WGS) entry which is preliminary data.</text>
</comment>
<protein>
    <submittedName>
        <fullName evidence="2">Uncharacterized protein</fullName>
    </submittedName>
</protein>
<dbReference type="AlphaFoldDB" id="A0A9P5X866"/>
<feature type="compositionally biased region" description="Polar residues" evidence="1">
    <location>
        <begin position="390"/>
        <end position="400"/>
    </location>
</feature>
<sequence length="417" mass="45249">MEVSPGDVLLPPPRRALKRSASTASLPTPPRTHRRHKRGRSRGDCDSDSDVDDALGARGSALLSSDEEDNELPHPGQKSRKKRRMSEGKGDGGDEEAFWLAGPEPEPSRHEDKNQGKASASDKQEGVHEADGSSAAPLLYRKSLRRSQSQGSNGLASPPPSHRKPQIPAPVTPPAGTPGPSIATIVKTQPSSSPKTPRKQTGLLLRGRKGPRTPEFPIISDSPSNPFYVVPTSPSPGEESESPRVDSVSPRTPGLAQYEKPTVTYVFRGVRREYQNPLYDHAKNRPLSPPPTSLLPIEHPDYSPDMGCRPAVLFPNIRKGKRPAAARGGSTSEISAPIALRRSPRRKTLMAGDSDDEDSPTVDVEEQEEEDEESLVKPRKLDFGKPKNVTGATMTSTKITSKPKIVGNDSMFRDSEF</sequence>
<feature type="compositionally biased region" description="Acidic residues" evidence="1">
    <location>
        <begin position="353"/>
        <end position="373"/>
    </location>
</feature>
<reference evidence="2" key="1">
    <citation type="submission" date="2020-11" db="EMBL/GenBank/DDBJ databases">
        <authorList>
            <consortium name="DOE Joint Genome Institute"/>
            <person name="Ahrendt S."/>
            <person name="Riley R."/>
            <person name="Andreopoulos W."/>
            <person name="Labutti K."/>
            <person name="Pangilinan J."/>
            <person name="Ruiz-Duenas F.J."/>
            <person name="Barrasa J.M."/>
            <person name="Sanchez-Garcia M."/>
            <person name="Camarero S."/>
            <person name="Miyauchi S."/>
            <person name="Serrano A."/>
            <person name="Linde D."/>
            <person name="Babiker R."/>
            <person name="Drula E."/>
            <person name="Ayuso-Fernandez I."/>
            <person name="Pacheco R."/>
            <person name="Padilla G."/>
            <person name="Ferreira P."/>
            <person name="Barriuso J."/>
            <person name="Kellner H."/>
            <person name="Castanera R."/>
            <person name="Alfaro M."/>
            <person name="Ramirez L."/>
            <person name="Pisabarro A.G."/>
            <person name="Kuo A."/>
            <person name="Tritt A."/>
            <person name="Lipzen A."/>
            <person name="He G."/>
            <person name="Yan M."/>
            <person name="Ng V."/>
            <person name="Cullen D."/>
            <person name="Martin F."/>
            <person name="Rosso M.-N."/>
            <person name="Henrissat B."/>
            <person name="Hibbett D."/>
            <person name="Martinez A.T."/>
            <person name="Grigoriev I.V."/>
        </authorList>
    </citation>
    <scope>NUCLEOTIDE SEQUENCE</scope>
    <source>
        <strain evidence="2">MF-IS2</strain>
    </source>
</reference>
<gene>
    <name evidence="2" type="ORF">P691DRAFT_806431</name>
</gene>
<proteinExistence type="predicted"/>
<dbReference type="EMBL" id="MU151339">
    <property type="protein sequence ID" value="KAF9444905.1"/>
    <property type="molecule type" value="Genomic_DNA"/>
</dbReference>
<feature type="compositionally biased region" description="Basic and acidic residues" evidence="1">
    <location>
        <begin position="374"/>
        <end position="385"/>
    </location>
</feature>
<accession>A0A9P5X866</accession>
<dbReference type="OrthoDB" id="3364608at2759"/>
<name>A0A9P5X866_9AGAR</name>
<feature type="region of interest" description="Disordered" evidence="1">
    <location>
        <begin position="278"/>
        <end position="301"/>
    </location>
</feature>
<evidence type="ECO:0000313" key="3">
    <source>
        <dbReference type="Proteomes" id="UP000807342"/>
    </source>
</evidence>
<feature type="compositionally biased region" description="Basic residues" evidence="1">
    <location>
        <begin position="31"/>
        <end position="40"/>
    </location>
</feature>
<feature type="region of interest" description="Disordered" evidence="1">
    <location>
        <begin position="1"/>
        <end position="256"/>
    </location>
</feature>
<feature type="compositionally biased region" description="Polar residues" evidence="1">
    <location>
        <begin position="146"/>
        <end position="155"/>
    </location>
</feature>
<dbReference type="Proteomes" id="UP000807342">
    <property type="component" value="Unassembled WGS sequence"/>
</dbReference>
<feature type="compositionally biased region" description="Polar residues" evidence="1">
    <location>
        <begin position="186"/>
        <end position="195"/>
    </location>
</feature>
<evidence type="ECO:0000256" key="1">
    <source>
        <dbReference type="SAM" id="MobiDB-lite"/>
    </source>
</evidence>